<dbReference type="AlphaFoldDB" id="A0A0G2AQQ5"/>
<evidence type="ECO:0000313" key="1">
    <source>
        <dbReference type="EMBL" id="KKW35094.1"/>
    </source>
</evidence>
<organism evidence="1 2">
    <name type="scientific">Candidatus Uhrbacteria bacterium GW2011_GWC2_53_7</name>
    <dbReference type="NCBI Taxonomy" id="1618986"/>
    <lineage>
        <taxon>Bacteria</taxon>
        <taxon>Candidatus Uhriibacteriota</taxon>
    </lineage>
</organism>
<reference evidence="1 2" key="1">
    <citation type="journal article" date="2015" name="Nature">
        <title>rRNA introns, odd ribosomes, and small enigmatic genomes across a large radiation of phyla.</title>
        <authorList>
            <person name="Brown C.T."/>
            <person name="Hug L.A."/>
            <person name="Thomas B.C."/>
            <person name="Sharon I."/>
            <person name="Castelle C.J."/>
            <person name="Singh A."/>
            <person name="Wilkins M.J."/>
            <person name="Williams K.H."/>
            <person name="Banfield J.F."/>
        </authorList>
    </citation>
    <scope>NUCLEOTIDE SEQUENCE [LARGE SCALE GENOMIC DNA]</scope>
</reference>
<feature type="non-terminal residue" evidence="1">
    <location>
        <position position="172"/>
    </location>
</feature>
<evidence type="ECO:0008006" key="3">
    <source>
        <dbReference type="Google" id="ProtNLM"/>
    </source>
</evidence>
<dbReference type="Proteomes" id="UP000033865">
    <property type="component" value="Unassembled WGS sequence"/>
</dbReference>
<protein>
    <recommendedName>
        <fullName evidence="3">Lipoprotein</fullName>
    </recommendedName>
</protein>
<name>A0A0G2AQQ5_9BACT</name>
<evidence type="ECO:0000313" key="2">
    <source>
        <dbReference type="Proteomes" id="UP000033865"/>
    </source>
</evidence>
<dbReference type="PROSITE" id="PS51257">
    <property type="entry name" value="PROKAR_LIPOPROTEIN"/>
    <property type="match status" value="1"/>
</dbReference>
<sequence length="172" mass="18375">MMSSFLRPFSFGLLALAFIGAGCSSGGLYGTCVQETLWGSCIDHQGIDPALLGIWHLESQTLDTPPGTITNPFAGRTLEFKLESFTLIDDITGEETEVADLQYFENWASEVSVNAPGCLVNGTSGGTWNTRGAVNFDTNPPTPYYELEINTDPSNPSVVCEGADEPVKSNAA</sequence>
<accession>A0A0G2AQQ5</accession>
<gene>
    <name evidence="1" type="ORF">UY82_C0050G0008</name>
</gene>
<proteinExistence type="predicted"/>
<comment type="caution">
    <text evidence="1">The sequence shown here is derived from an EMBL/GenBank/DDBJ whole genome shotgun (WGS) entry which is preliminary data.</text>
</comment>
<dbReference type="EMBL" id="LCRN01000050">
    <property type="protein sequence ID" value="KKW35094.1"/>
    <property type="molecule type" value="Genomic_DNA"/>
</dbReference>